<sequence length="44" mass="4686">MDIGDEETPLGGAPFTDVPEDAWYKEAVDYVYANGLMSGTSATT</sequence>
<dbReference type="Proteomes" id="UP000824208">
    <property type="component" value="Unassembled WGS sequence"/>
</dbReference>
<protein>
    <submittedName>
        <fullName evidence="3">S-layer homology domain-containing protein</fullName>
    </submittedName>
</protein>
<accession>A0A9D2MC02</accession>
<evidence type="ECO:0000259" key="2">
    <source>
        <dbReference type="Pfam" id="PF00395"/>
    </source>
</evidence>
<dbReference type="AlphaFoldDB" id="A0A9D2MC02"/>
<name>A0A9D2MC02_9FIRM</name>
<reference evidence="3" key="2">
    <citation type="submission" date="2021-04" db="EMBL/GenBank/DDBJ databases">
        <authorList>
            <person name="Gilroy R."/>
        </authorList>
    </citation>
    <scope>NUCLEOTIDE SEQUENCE</scope>
    <source>
        <strain evidence="3">CHK189-11263</strain>
    </source>
</reference>
<gene>
    <name evidence="3" type="ORF">H9714_07580</name>
</gene>
<proteinExistence type="predicted"/>
<reference evidence="3" key="1">
    <citation type="journal article" date="2021" name="PeerJ">
        <title>Extensive microbial diversity within the chicken gut microbiome revealed by metagenomics and culture.</title>
        <authorList>
            <person name="Gilroy R."/>
            <person name="Ravi A."/>
            <person name="Getino M."/>
            <person name="Pursley I."/>
            <person name="Horton D.L."/>
            <person name="Alikhan N.F."/>
            <person name="Baker D."/>
            <person name="Gharbi K."/>
            <person name="Hall N."/>
            <person name="Watson M."/>
            <person name="Adriaenssens E.M."/>
            <person name="Foster-Nyarko E."/>
            <person name="Jarju S."/>
            <person name="Secka A."/>
            <person name="Antonio M."/>
            <person name="Oren A."/>
            <person name="Chaudhuri R.R."/>
            <person name="La Ragione R."/>
            <person name="Hildebrand F."/>
            <person name="Pallen M.J."/>
        </authorList>
    </citation>
    <scope>NUCLEOTIDE SEQUENCE</scope>
    <source>
        <strain evidence="3">CHK189-11263</strain>
    </source>
</reference>
<dbReference type="EMBL" id="DWYC01000065">
    <property type="protein sequence ID" value="HJB57395.1"/>
    <property type="molecule type" value="Genomic_DNA"/>
</dbReference>
<dbReference type="Pfam" id="PF00395">
    <property type="entry name" value="SLH"/>
    <property type="match status" value="1"/>
</dbReference>
<evidence type="ECO:0000256" key="1">
    <source>
        <dbReference type="ARBA" id="ARBA00022737"/>
    </source>
</evidence>
<organism evidence="3 4">
    <name type="scientific">Candidatus Flavonifractor intestinipullorum</name>
    <dbReference type="NCBI Taxonomy" id="2838587"/>
    <lineage>
        <taxon>Bacteria</taxon>
        <taxon>Bacillati</taxon>
        <taxon>Bacillota</taxon>
        <taxon>Clostridia</taxon>
        <taxon>Eubacteriales</taxon>
        <taxon>Oscillospiraceae</taxon>
        <taxon>Flavonifractor</taxon>
    </lineage>
</organism>
<keyword evidence="1" id="KW-0677">Repeat</keyword>
<feature type="domain" description="SLH" evidence="2">
    <location>
        <begin position="14"/>
        <end position="42"/>
    </location>
</feature>
<feature type="non-terminal residue" evidence="3">
    <location>
        <position position="44"/>
    </location>
</feature>
<dbReference type="InterPro" id="IPR001119">
    <property type="entry name" value="SLH_dom"/>
</dbReference>
<evidence type="ECO:0000313" key="3">
    <source>
        <dbReference type="EMBL" id="HJB57395.1"/>
    </source>
</evidence>
<evidence type="ECO:0000313" key="4">
    <source>
        <dbReference type="Proteomes" id="UP000824208"/>
    </source>
</evidence>
<comment type="caution">
    <text evidence="3">The sequence shown here is derived from an EMBL/GenBank/DDBJ whole genome shotgun (WGS) entry which is preliminary data.</text>
</comment>